<name>A0A369YDX0_9PAST</name>
<evidence type="ECO:0008006" key="4">
    <source>
        <dbReference type="Google" id="ProtNLM"/>
    </source>
</evidence>
<organism evidence="2 3">
    <name type="scientific">Haemophilus sputorum</name>
    <dbReference type="NCBI Taxonomy" id="1078480"/>
    <lineage>
        <taxon>Bacteria</taxon>
        <taxon>Pseudomonadati</taxon>
        <taxon>Pseudomonadota</taxon>
        <taxon>Gammaproteobacteria</taxon>
        <taxon>Pasteurellales</taxon>
        <taxon>Pasteurellaceae</taxon>
        <taxon>Haemophilus</taxon>
    </lineage>
</organism>
<dbReference type="EMBL" id="QEPN01000006">
    <property type="protein sequence ID" value="RDE70876.1"/>
    <property type="molecule type" value="Genomic_DNA"/>
</dbReference>
<evidence type="ECO:0000256" key="1">
    <source>
        <dbReference type="SAM" id="SignalP"/>
    </source>
</evidence>
<evidence type="ECO:0000313" key="3">
    <source>
        <dbReference type="Proteomes" id="UP000253872"/>
    </source>
</evidence>
<protein>
    <recommendedName>
        <fullName evidence="4">Lipoprotein</fullName>
    </recommendedName>
</protein>
<evidence type="ECO:0000313" key="2">
    <source>
        <dbReference type="EMBL" id="RDE70876.1"/>
    </source>
</evidence>
<feature type="chain" id="PRO_5016719880" description="Lipoprotein" evidence="1">
    <location>
        <begin position="25"/>
        <end position="115"/>
    </location>
</feature>
<dbReference type="Proteomes" id="UP000253872">
    <property type="component" value="Unassembled WGS sequence"/>
</dbReference>
<sequence length="115" mass="11700">MNMKTVVLASLVAFTLTGCSALNSATVSEEKLKEKAAFALNTDASAVKISNRSNEGVQINFTATVGKRSHQCYVTNALTFFGPATSGAVCNGGSGGTAKSTGSCNDLLRAAGQCS</sequence>
<dbReference type="PROSITE" id="PS51257">
    <property type="entry name" value="PROKAR_LIPOPROTEIN"/>
    <property type="match status" value="1"/>
</dbReference>
<reference evidence="2 3" key="1">
    <citation type="submission" date="2018-05" db="EMBL/GenBank/DDBJ databases">
        <title>Draft Genome Sequences for a Diverse set of 7 Haemophilus Species.</title>
        <authorList>
            <person name="Nichols M."/>
            <person name="Topaz N."/>
            <person name="Wang X."/>
            <person name="Wang X."/>
            <person name="Boxrud D."/>
        </authorList>
    </citation>
    <scope>NUCLEOTIDE SEQUENCE [LARGE SCALE GENOMIC DNA]</scope>
    <source>
        <strain evidence="2 3">C2002001239</strain>
    </source>
</reference>
<comment type="caution">
    <text evidence="2">The sequence shown here is derived from an EMBL/GenBank/DDBJ whole genome shotgun (WGS) entry which is preliminary data.</text>
</comment>
<gene>
    <name evidence="2" type="ORF">DPV93_07660</name>
</gene>
<feature type="signal peptide" evidence="1">
    <location>
        <begin position="1"/>
        <end position="24"/>
    </location>
</feature>
<dbReference type="STRING" id="1035839.GCA_000238795_01170"/>
<keyword evidence="1" id="KW-0732">Signal</keyword>
<accession>A0A369YDX0</accession>
<dbReference type="RefSeq" id="WP_111403392.1">
    <property type="nucleotide sequence ID" value="NZ_QEPN01000006.1"/>
</dbReference>
<proteinExistence type="predicted"/>
<dbReference type="AlphaFoldDB" id="A0A369YDX0"/>